<dbReference type="InterPro" id="IPR002156">
    <property type="entry name" value="RNaseH_domain"/>
</dbReference>
<feature type="domain" description="RNase H type-1" evidence="1">
    <location>
        <begin position="8"/>
        <end position="126"/>
    </location>
</feature>
<dbReference type="Gene3D" id="3.30.420.10">
    <property type="entry name" value="Ribonuclease H-like superfamily/Ribonuclease H"/>
    <property type="match status" value="1"/>
</dbReference>
<dbReference type="InterPro" id="IPR053151">
    <property type="entry name" value="RNase_H-like"/>
</dbReference>
<reference evidence="2" key="1">
    <citation type="submission" date="2020-03" db="EMBL/GenBank/DDBJ databases">
        <title>A high-quality chromosome-level genome assembly of a woody plant with both climbing and erect habits, Rhamnella rubrinervis.</title>
        <authorList>
            <person name="Lu Z."/>
            <person name="Yang Y."/>
            <person name="Zhu X."/>
            <person name="Sun Y."/>
        </authorList>
    </citation>
    <scope>NUCLEOTIDE SEQUENCE</scope>
    <source>
        <strain evidence="2">BYM</strain>
        <tissue evidence="2">Leaf</tissue>
    </source>
</reference>
<dbReference type="InterPro" id="IPR012337">
    <property type="entry name" value="RNaseH-like_sf"/>
</dbReference>
<keyword evidence="3" id="KW-1185">Reference proteome</keyword>
<comment type="caution">
    <text evidence="2">The sequence shown here is derived from an EMBL/GenBank/DDBJ whole genome shotgun (WGS) entry which is preliminary data.</text>
</comment>
<name>A0A8K0HSI2_9ROSA</name>
<evidence type="ECO:0000313" key="2">
    <source>
        <dbReference type="EMBL" id="KAF3457990.1"/>
    </source>
</evidence>
<dbReference type="EMBL" id="VOIH02000001">
    <property type="protein sequence ID" value="KAF3457990.1"/>
    <property type="molecule type" value="Genomic_DNA"/>
</dbReference>
<dbReference type="Pfam" id="PF13456">
    <property type="entry name" value="RVT_3"/>
    <property type="match status" value="1"/>
</dbReference>
<evidence type="ECO:0000259" key="1">
    <source>
        <dbReference type="Pfam" id="PF13456"/>
    </source>
</evidence>
<dbReference type="InterPro" id="IPR036397">
    <property type="entry name" value="RNaseH_sf"/>
</dbReference>
<sequence>MSGFIKVNVDAAYVDGRAAAALVIRNDQGHLLYLASKLFKCVSPFVAEVEALCWAADYVETCAWRMIEWETDAKDVETAVKAKEDPSNWYAYYPICSIRSCFERQGWRVTWKNRRSNLVADAVAKMSLSRNCAFVFYEYSLEAMPPCILNLIYAEQANAV</sequence>
<dbReference type="PANTHER" id="PTHR47723:SF19">
    <property type="entry name" value="POLYNUCLEOTIDYL TRANSFERASE, RIBONUCLEASE H-LIKE SUPERFAMILY PROTEIN"/>
    <property type="match status" value="1"/>
</dbReference>
<dbReference type="GO" id="GO:0004523">
    <property type="term" value="F:RNA-DNA hybrid ribonuclease activity"/>
    <property type="evidence" value="ECO:0007669"/>
    <property type="project" value="InterPro"/>
</dbReference>
<accession>A0A8K0HSI2</accession>
<proteinExistence type="predicted"/>
<dbReference type="PANTHER" id="PTHR47723">
    <property type="entry name" value="OS05G0353850 PROTEIN"/>
    <property type="match status" value="1"/>
</dbReference>
<dbReference type="CDD" id="cd06222">
    <property type="entry name" value="RNase_H_like"/>
    <property type="match status" value="1"/>
</dbReference>
<gene>
    <name evidence="2" type="ORF">FNV43_RR02652</name>
</gene>
<organism evidence="2 3">
    <name type="scientific">Rhamnella rubrinervis</name>
    <dbReference type="NCBI Taxonomy" id="2594499"/>
    <lineage>
        <taxon>Eukaryota</taxon>
        <taxon>Viridiplantae</taxon>
        <taxon>Streptophyta</taxon>
        <taxon>Embryophyta</taxon>
        <taxon>Tracheophyta</taxon>
        <taxon>Spermatophyta</taxon>
        <taxon>Magnoliopsida</taxon>
        <taxon>eudicotyledons</taxon>
        <taxon>Gunneridae</taxon>
        <taxon>Pentapetalae</taxon>
        <taxon>rosids</taxon>
        <taxon>fabids</taxon>
        <taxon>Rosales</taxon>
        <taxon>Rhamnaceae</taxon>
        <taxon>rhamnoid group</taxon>
        <taxon>Rhamneae</taxon>
        <taxon>Rhamnella</taxon>
    </lineage>
</organism>
<protein>
    <recommendedName>
        <fullName evidence="1">RNase H type-1 domain-containing protein</fullName>
    </recommendedName>
</protein>
<dbReference type="OrthoDB" id="1747175at2759"/>
<dbReference type="SUPFAM" id="SSF53098">
    <property type="entry name" value="Ribonuclease H-like"/>
    <property type="match status" value="1"/>
</dbReference>
<dbReference type="GO" id="GO:0003676">
    <property type="term" value="F:nucleic acid binding"/>
    <property type="evidence" value="ECO:0007669"/>
    <property type="project" value="InterPro"/>
</dbReference>
<dbReference type="Proteomes" id="UP000796880">
    <property type="component" value="Unassembled WGS sequence"/>
</dbReference>
<dbReference type="AlphaFoldDB" id="A0A8K0HSI2"/>
<evidence type="ECO:0000313" key="3">
    <source>
        <dbReference type="Proteomes" id="UP000796880"/>
    </source>
</evidence>
<dbReference type="InterPro" id="IPR044730">
    <property type="entry name" value="RNase_H-like_dom_plant"/>
</dbReference>